<dbReference type="InterPro" id="IPR050121">
    <property type="entry name" value="Cytochrome_P450_monoxygenase"/>
</dbReference>
<keyword evidence="5" id="KW-0812">Transmembrane</keyword>
<feature type="transmembrane region" description="Helical" evidence="5">
    <location>
        <begin position="44"/>
        <end position="61"/>
    </location>
</feature>
<dbReference type="Proteomes" id="UP000277212">
    <property type="component" value="Unassembled WGS sequence"/>
</dbReference>
<dbReference type="PRINTS" id="PR00463">
    <property type="entry name" value="EP450I"/>
</dbReference>
<feature type="chain" id="PRO_5018271943" evidence="6">
    <location>
        <begin position="21"/>
        <end position="562"/>
    </location>
</feature>
<sequence>MANLSSALIAALASTLPVTAQVSFLTGIIAHVAIRPFEIDSRGWTLFFSYIGVLASLLVAYTQGCNFTIAQAFLRTLVVSGAFNTGLAGSILVYRAFLHRLHRFPGPFAAKLSRFYAMKNAAKNLKANEDIQRLHQTYGDFVRVGPREISINRVAAISAIYEPPTQLPRSPWYSQVSDDVTKISVNSTRDLAIHKNRKRAWMRGLGFRALAVYEDRIVSKVELLLARIADHIGTTIDMSQYAVFFGFDVMGQVGFSKDFNMLDSGHKHPAIQGLHDNMTAVGVLGTVPWLMSMLSKIPGATGSYSRFTDWCGQELQAKRALVESKKAILKDQDPRDVISWLLRAKDENDRSAPPGEGAFQEDSRLMIIAGSDTTAVALTNALFYLVKHPQVYRKLQELIQAEFPGGEKEWTYEKAKIPFLDYIIYETLRLKPSVPAGLARLTPPSGIQIDEVFIPGDTVVSVPAYTIHRDPRYWDNPLEFRPERWETLNPEKAPWIPFSRGQFSCPGRNLAFLEIRMVLSRIALRYNLAFPAGENGERFDKEAKDTFTLNVPELPIVFTSIN</sequence>
<evidence type="ECO:0000256" key="4">
    <source>
        <dbReference type="PIRSR" id="PIRSR602401-1"/>
    </source>
</evidence>
<evidence type="ECO:0000256" key="3">
    <source>
        <dbReference type="ARBA" id="ARBA00023004"/>
    </source>
</evidence>
<dbReference type="InterPro" id="IPR001128">
    <property type="entry name" value="Cyt_P450"/>
</dbReference>
<name>A0A3M2SGK4_9HYPO</name>
<comment type="caution">
    <text evidence="7">The sequence shown here is derived from an EMBL/GenBank/DDBJ whole genome shotgun (WGS) entry which is preliminary data.</text>
</comment>
<dbReference type="Gene3D" id="1.10.630.10">
    <property type="entry name" value="Cytochrome P450"/>
    <property type="match status" value="1"/>
</dbReference>
<dbReference type="SUPFAM" id="SSF48264">
    <property type="entry name" value="Cytochrome P450"/>
    <property type="match status" value="1"/>
</dbReference>
<keyword evidence="5" id="KW-0472">Membrane</keyword>
<keyword evidence="5" id="KW-1133">Transmembrane helix</keyword>
<dbReference type="CDD" id="cd11061">
    <property type="entry name" value="CYP67-like"/>
    <property type="match status" value="1"/>
</dbReference>
<feature type="transmembrane region" description="Helical" evidence="5">
    <location>
        <begin position="73"/>
        <end position="97"/>
    </location>
</feature>
<dbReference type="STRING" id="2010991.A0A3M2SGK4"/>
<dbReference type="InterPro" id="IPR036396">
    <property type="entry name" value="Cyt_P450_sf"/>
</dbReference>
<evidence type="ECO:0000256" key="5">
    <source>
        <dbReference type="SAM" id="Phobius"/>
    </source>
</evidence>
<feature type="signal peptide" evidence="6">
    <location>
        <begin position="1"/>
        <end position="20"/>
    </location>
</feature>
<comment type="cofactor">
    <cofactor evidence="4">
        <name>heme</name>
        <dbReference type="ChEBI" id="CHEBI:30413"/>
    </cofactor>
</comment>
<evidence type="ECO:0000313" key="7">
    <source>
        <dbReference type="EMBL" id="RMJ16684.1"/>
    </source>
</evidence>
<dbReference type="GO" id="GO:0005506">
    <property type="term" value="F:iron ion binding"/>
    <property type="evidence" value="ECO:0007669"/>
    <property type="project" value="InterPro"/>
</dbReference>
<keyword evidence="2 4" id="KW-0479">Metal-binding</keyword>
<dbReference type="GO" id="GO:0020037">
    <property type="term" value="F:heme binding"/>
    <property type="evidence" value="ECO:0007669"/>
    <property type="project" value="InterPro"/>
</dbReference>
<accession>A0A3M2SGK4</accession>
<dbReference type="InterPro" id="IPR002401">
    <property type="entry name" value="Cyt_P450_E_grp-I"/>
</dbReference>
<dbReference type="GO" id="GO:0004497">
    <property type="term" value="F:monooxygenase activity"/>
    <property type="evidence" value="ECO:0007669"/>
    <property type="project" value="InterPro"/>
</dbReference>
<dbReference type="Pfam" id="PF00067">
    <property type="entry name" value="p450"/>
    <property type="match status" value="1"/>
</dbReference>
<evidence type="ECO:0000256" key="2">
    <source>
        <dbReference type="ARBA" id="ARBA00022723"/>
    </source>
</evidence>
<keyword evidence="8" id="KW-1185">Reference proteome</keyword>
<dbReference type="EMBL" id="NKUJ01000044">
    <property type="protein sequence ID" value="RMJ16684.1"/>
    <property type="molecule type" value="Genomic_DNA"/>
</dbReference>
<dbReference type="GO" id="GO:0016705">
    <property type="term" value="F:oxidoreductase activity, acting on paired donors, with incorporation or reduction of molecular oxygen"/>
    <property type="evidence" value="ECO:0007669"/>
    <property type="project" value="InterPro"/>
</dbReference>
<dbReference type="AlphaFoldDB" id="A0A3M2SGK4"/>
<protein>
    <submittedName>
        <fullName evidence="7">Uncharacterized protein</fullName>
    </submittedName>
</protein>
<dbReference type="PANTHER" id="PTHR24305:SF78">
    <property type="entry name" value="P450, PUTATIVE (EUROFUNG)-RELATED"/>
    <property type="match status" value="1"/>
</dbReference>
<dbReference type="PRINTS" id="PR00385">
    <property type="entry name" value="P450"/>
</dbReference>
<evidence type="ECO:0000313" key="8">
    <source>
        <dbReference type="Proteomes" id="UP000277212"/>
    </source>
</evidence>
<keyword evidence="6" id="KW-0732">Signal</keyword>
<keyword evidence="1 4" id="KW-0349">Heme</keyword>
<evidence type="ECO:0000256" key="6">
    <source>
        <dbReference type="SAM" id="SignalP"/>
    </source>
</evidence>
<gene>
    <name evidence="7" type="ORF">CDV36_003649</name>
</gene>
<dbReference type="PANTHER" id="PTHR24305">
    <property type="entry name" value="CYTOCHROME P450"/>
    <property type="match status" value="1"/>
</dbReference>
<keyword evidence="3 4" id="KW-0408">Iron</keyword>
<dbReference type="OrthoDB" id="6692864at2759"/>
<feature type="binding site" description="axial binding residue" evidence="4">
    <location>
        <position position="505"/>
    </location>
    <ligand>
        <name>heme</name>
        <dbReference type="ChEBI" id="CHEBI:30413"/>
    </ligand>
    <ligandPart>
        <name>Fe</name>
        <dbReference type="ChEBI" id="CHEBI:18248"/>
    </ligandPart>
</feature>
<organism evidence="7 8">
    <name type="scientific">Fusarium kuroshium</name>
    <dbReference type="NCBI Taxonomy" id="2010991"/>
    <lineage>
        <taxon>Eukaryota</taxon>
        <taxon>Fungi</taxon>
        <taxon>Dikarya</taxon>
        <taxon>Ascomycota</taxon>
        <taxon>Pezizomycotina</taxon>
        <taxon>Sordariomycetes</taxon>
        <taxon>Hypocreomycetidae</taxon>
        <taxon>Hypocreales</taxon>
        <taxon>Nectriaceae</taxon>
        <taxon>Fusarium</taxon>
        <taxon>Fusarium solani species complex</taxon>
    </lineage>
</organism>
<evidence type="ECO:0000256" key="1">
    <source>
        <dbReference type="ARBA" id="ARBA00022617"/>
    </source>
</evidence>
<reference evidence="7 8" key="1">
    <citation type="submission" date="2017-06" db="EMBL/GenBank/DDBJ databases">
        <title>Comparative genomic analysis of Ambrosia Fusariam Clade fungi.</title>
        <authorList>
            <person name="Stajich J.E."/>
            <person name="Carrillo J."/>
            <person name="Kijimoto T."/>
            <person name="Eskalen A."/>
            <person name="O'Donnell K."/>
            <person name="Kasson M."/>
        </authorList>
    </citation>
    <scope>NUCLEOTIDE SEQUENCE [LARGE SCALE GENOMIC DNA]</scope>
    <source>
        <strain evidence="7">UCR3666</strain>
    </source>
</reference>
<proteinExistence type="predicted"/>